<dbReference type="GeneID" id="18915309"/>
<organism evidence="3 4">
    <name type="scientific">Phanerochaete carnosa (strain HHB-10118-sp)</name>
    <name type="common">White-rot fungus</name>
    <name type="synonym">Peniophora carnosa</name>
    <dbReference type="NCBI Taxonomy" id="650164"/>
    <lineage>
        <taxon>Eukaryota</taxon>
        <taxon>Fungi</taxon>
        <taxon>Dikarya</taxon>
        <taxon>Basidiomycota</taxon>
        <taxon>Agaricomycotina</taxon>
        <taxon>Agaricomycetes</taxon>
        <taxon>Polyporales</taxon>
        <taxon>Phanerochaetaceae</taxon>
        <taxon>Phanerochaete</taxon>
    </lineage>
</organism>
<evidence type="ECO:0000259" key="2">
    <source>
        <dbReference type="PROSITE" id="PS50103"/>
    </source>
</evidence>
<dbReference type="HOGENOM" id="CLU_2427761_0_0_1"/>
<dbReference type="AlphaFoldDB" id="K5WF13"/>
<sequence>MQARPPVFNPNFSFPAIATGMPFGWPAMSPPPPTAEASGYNWSFPSFSPPQSATSSGHSQPSQFRPLSWRTTLCRHFAKNQGWCPLGDECG</sequence>
<dbReference type="STRING" id="650164.K5WF13"/>
<dbReference type="KEGG" id="pco:PHACADRAFT_251735"/>
<accession>K5WF13</accession>
<dbReference type="OrthoDB" id="410307at2759"/>
<dbReference type="EMBL" id="JH930470">
    <property type="protein sequence ID" value="EKM57850.1"/>
    <property type="molecule type" value="Genomic_DNA"/>
</dbReference>
<dbReference type="InParanoid" id="K5WF13"/>
<feature type="zinc finger region" description="C3H1-type" evidence="1">
    <location>
        <begin position="68"/>
        <end position="91"/>
    </location>
</feature>
<evidence type="ECO:0000313" key="4">
    <source>
        <dbReference type="Proteomes" id="UP000008370"/>
    </source>
</evidence>
<keyword evidence="1" id="KW-0863">Zinc-finger</keyword>
<keyword evidence="4" id="KW-1185">Reference proteome</keyword>
<keyword evidence="1" id="KW-0862">Zinc</keyword>
<keyword evidence="1" id="KW-0479">Metal-binding</keyword>
<name>K5WF13_PHACS</name>
<dbReference type="Proteomes" id="UP000008370">
    <property type="component" value="Unassembled WGS sequence"/>
</dbReference>
<evidence type="ECO:0000313" key="3">
    <source>
        <dbReference type="EMBL" id="EKM57850.1"/>
    </source>
</evidence>
<dbReference type="RefSeq" id="XP_007393193.1">
    <property type="nucleotide sequence ID" value="XM_007393131.1"/>
</dbReference>
<protein>
    <recommendedName>
        <fullName evidence="2">C3H1-type domain-containing protein</fullName>
    </recommendedName>
</protein>
<feature type="domain" description="C3H1-type" evidence="2">
    <location>
        <begin position="68"/>
        <end position="91"/>
    </location>
</feature>
<gene>
    <name evidence="3" type="ORF">PHACADRAFT_251735</name>
</gene>
<dbReference type="GO" id="GO:0008270">
    <property type="term" value="F:zinc ion binding"/>
    <property type="evidence" value="ECO:0007669"/>
    <property type="project" value="UniProtKB-KW"/>
</dbReference>
<evidence type="ECO:0000256" key="1">
    <source>
        <dbReference type="PROSITE-ProRule" id="PRU00723"/>
    </source>
</evidence>
<dbReference type="PROSITE" id="PS50103">
    <property type="entry name" value="ZF_C3H1"/>
    <property type="match status" value="1"/>
</dbReference>
<reference evidence="3 4" key="1">
    <citation type="journal article" date="2012" name="BMC Genomics">
        <title>Comparative genomics of the white-rot fungi, Phanerochaete carnosa and P. chrysosporium, to elucidate the genetic basis of the distinct wood types they colonize.</title>
        <authorList>
            <person name="Suzuki H."/>
            <person name="MacDonald J."/>
            <person name="Syed K."/>
            <person name="Salamov A."/>
            <person name="Hori C."/>
            <person name="Aerts A."/>
            <person name="Henrissat B."/>
            <person name="Wiebenga A."/>
            <person name="vanKuyk P.A."/>
            <person name="Barry K."/>
            <person name="Lindquist E."/>
            <person name="LaButti K."/>
            <person name="Lapidus A."/>
            <person name="Lucas S."/>
            <person name="Coutinho P."/>
            <person name="Gong Y."/>
            <person name="Samejima M."/>
            <person name="Mahadevan R."/>
            <person name="Abou-Zaid M."/>
            <person name="de Vries R.P."/>
            <person name="Igarashi K."/>
            <person name="Yadav J.S."/>
            <person name="Grigoriev I.V."/>
            <person name="Master E.R."/>
        </authorList>
    </citation>
    <scope>NUCLEOTIDE SEQUENCE [LARGE SCALE GENOMIC DNA]</scope>
    <source>
        <strain evidence="3 4">HHB-10118-sp</strain>
    </source>
</reference>
<dbReference type="InterPro" id="IPR000571">
    <property type="entry name" value="Znf_CCCH"/>
</dbReference>
<proteinExistence type="predicted"/>